<evidence type="ECO:0000256" key="2">
    <source>
        <dbReference type="ARBA" id="ARBA00049400"/>
    </source>
</evidence>
<evidence type="ECO:0000313" key="6">
    <source>
        <dbReference type="Proteomes" id="UP001172684"/>
    </source>
</evidence>
<evidence type="ECO:0000313" key="5">
    <source>
        <dbReference type="EMBL" id="KAJ9669397.1"/>
    </source>
</evidence>
<dbReference type="PROSITE" id="PS51684">
    <property type="entry name" value="SAM_MT_TRM5_TYW2"/>
    <property type="match status" value="1"/>
</dbReference>
<dbReference type="SUPFAM" id="SSF53335">
    <property type="entry name" value="S-adenosyl-L-methionine-dependent methyltransferases"/>
    <property type="match status" value="1"/>
</dbReference>
<dbReference type="Proteomes" id="UP001172684">
    <property type="component" value="Unassembled WGS sequence"/>
</dbReference>
<keyword evidence="5" id="KW-0808">Transferase</keyword>
<dbReference type="PANTHER" id="PTHR23245:SF25">
    <property type="entry name" value="TRNA WYBUTOSINE-SYNTHESIZING PROTEIN 2 HOMOLOG"/>
    <property type="match status" value="1"/>
</dbReference>
<feature type="domain" description="SAM-dependent methyltransferase TRM5/TYW2-type" evidence="4">
    <location>
        <begin position="184"/>
        <end position="515"/>
    </location>
</feature>
<dbReference type="GO" id="GO:0102522">
    <property type="term" value="F:tRNA 4-demethylwyosine alpha-amino-alpha-carboxypropyltransferase activity"/>
    <property type="evidence" value="ECO:0007669"/>
    <property type="project" value="UniProtKB-EC"/>
</dbReference>
<dbReference type="EMBL" id="JAPDRL010000002">
    <property type="protein sequence ID" value="KAJ9669397.1"/>
    <property type="molecule type" value="Genomic_DNA"/>
</dbReference>
<proteinExistence type="predicted"/>
<evidence type="ECO:0000256" key="1">
    <source>
        <dbReference type="ARBA" id="ARBA00012265"/>
    </source>
</evidence>
<dbReference type="InterPro" id="IPR030382">
    <property type="entry name" value="MeTrfase_TRM5/TYW2"/>
</dbReference>
<evidence type="ECO:0000256" key="3">
    <source>
        <dbReference type="SAM" id="MobiDB-lite"/>
    </source>
</evidence>
<gene>
    <name evidence="5" type="primary">TRM12</name>
    <name evidence="5" type="ORF">H2201_000264</name>
</gene>
<sequence length="536" mass="59243">MAQDTPDEFSTSCMSFVVPKFLVKQAKSNLEKKHKLDRSVKIQPYRRDAYINACGDHMIIQSTITLPHSMSQLEEKSQALKELGLESYYDRIFVIKTHYHQASDVHQHDAQKNPLREAISKGLQQLPEELLASLCLTIERLLADLSDSYTVYPPMLLLTSKTFAAPTWQTLLASVSPCQLEDLYATVAIAFRVTHIAQNAPIPLSTGQSPDSTQRAPEQPPTDQPTTTNILRSPTGLKPLYGDFGPYPSNPSTALPFKQGLAAALWVSTRQNHILQTWAPLHTMFSRGNISEKTRLLTLPSIAAAVAEGEAAGTGSTAVDLYAGIGYFAFCYARAGVRRVLCWELNGWSVEGLRRGGKANGWGVWVVEGDEEVGERNRVSGKGEGEAVFWVWRESNEQAGERIQRLRKMVPPIRHVNCGLLPSSRGSWETAVGALDPGLGGWIHVHENIAVREIEEKAGEILEEIQGIVVGVAHEDHSSKANEPEEREAVLEHVQKVKTYAPGVMHCVLDIWIPPRITRDEGKGSCGRDFSPNCNV</sequence>
<feature type="compositionally biased region" description="Polar residues" evidence="3">
    <location>
        <begin position="205"/>
        <end position="216"/>
    </location>
</feature>
<dbReference type="InterPro" id="IPR029063">
    <property type="entry name" value="SAM-dependent_MTases_sf"/>
</dbReference>
<evidence type="ECO:0000259" key="4">
    <source>
        <dbReference type="PROSITE" id="PS51684"/>
    </source>
</evidence>
<dbReference type="EC" id="2.5.1.114" evidence="1"/>
<dbReference type="Gene3D" id="3.40.50.150">
    <property type="entry name" value="Vaccinia Virus protein VP39"/>
    <property type="match status" value="1"/>
</dbReference>
<dbReference type="PIRSF" id="PIRSF038972">
    <property type="entry name" value="Trm12"/>
    <property type="match status" value="1"/>
</dbReference>
<dbReference type="GO" id="GO:0032259">
    <property type="term" value="P:methylation"/>
    <property type="evidence" value="ECO:0007669"/>
    <property type="project" value="UniProtKB-KW"/>
</dbReference>
<keyword evidence="6" id="KW-1185">Reference proteome</keyword>
<organism evidence="5 6">
    <name type="scientific">Coniosporium apollinis</name>
    <dbReference type="NCBI Taxonomy" id="61459"/>
    <lineage>
        <taxon>Eukaryota</taxon>
        <taxon>Fungi</taxon>
        <taxon>Dikarya</taxon>
        <taxon>Ascomycota</taxon>
        <taxon>Pezizomycotina</taxon>
        <taxon>Dothideomycetes</taxon>
        <taxon>Dothideomycetes incertae sedis</taxon>
        <taxon>Coniosporium</taxon>
    </lineage>
</organism>
<protein>
    <recommendedName>
        <fullName evidence="1">tRNA(Phe) (4-demethylwyosine(37)-C(7)) aminocarboxypropyltransferase</fullName>
        <ecNumber evidence="1">2.5.1.114</ecNumber>
    </recommendedName>
</protein>
<comment type="caution">
    <text evidence="5">The sequence shown here is derived from an EMBL/GenBank/DDBJ whole genome shotgun (WGS) entry which is preliminary data.</text>
</comment>
<feature type="region of interest" description="Disordered" evidence="3">
    <location>
        <begin position="202"/>
        <end position="234"/>
    </location>
</feature>
<dbReference type="GO" id="GO:0008168">
    <property type="term" value="F:methyltransferase activity"/>
    <property type="evidence" value="ECO:0007669"/>
    <property type="project" value="UniProtKB-KW"/>
</dbReference>
<dbReference type="PANTHER" id="PTHR23245">
    <property type="entry name" value="TRNA METHYLTRANSFERASE"/>
    <property type="match status" value="1"/>
</dbReference>
<keyword evidence="5" id="KW-0489">Methyltransferase</keyword>
<accession>A0ABQ9PAK1</accession>
<dbReference type="InterPro" id="IPR026274">
    <property type="entry name" value="tRNA_wybutosine_synth_prot_2"/>
</dbReference>
<comment type="catalytic activity">
    <reaction evidence="2">
        <text>4-demethylwyosine(37) in tRNA(Phe) + S-adenosyl-L-methionine = 4-demethyl-7-[(3S)-3-amino-3-carboxypropyl]wyosine(37) in tRNA(Phe) + S-methyl-5'-thioadenosine + H(+)</text>
        <dbReference type="Rhea" id="RHEA:36355"/>
        <dbReference type="Rhea" id="RHEA-COMP:10164"/>
        <dbReference type="Rhea" id="RHEA-COMP:10378"/>
        <dbReference type="ChEBI" id="CHEBI:15378"/>
        <dbReference type="ChEBI" id="CHEBI:17509"/>
        <dbReference type="ChEBI" id="CHEBI:59789"/>
        <dbReference type="ChEBI" id="CHEBI:64315"/>
        <dbReference type="ChEBI" id="CHEBI:73550"/>
        <dbReference type="EC" id="2.5.1.114"/>
    </reaction>
</comment>
<name>A0ABQ9PAK1_9PEZI</name>
<reference evidence="5" key="1">
    <citation type="submission" date="2022-10" db="EMBL/GenBank/DDBJ databases">
        <title>Culturing micro-colonial fungi from biological soil crusts in the Mojave desert and describing Neophaeococcomyces mojavensis, and introducing the new genera and species Taxawa tesnikishii.</title>
        <authorList>
            <person name="Kurbessoian T."/>
            <person name="Stajich J.E."/>
        </authorList>
    </citation>
    <scope>NUCLEOTIDE SEQUENCE</scope>
    <source>
        <strain evidence="5">TK_1</strain>
    </source>
</reference>